<feature type="domain" description="Solute-binding protein family 3/N-terminal" evidence="6">
    <location>
        <begin position="30"/>
        <end position="256"/>
    </location>
</feature>
<sequence length="256" mass="26378">MTISIKTSAVLRIAACLLGLATLPAAHAASLNACVVEGNAPFSSRDGGAKGLDIEVMQAVAARMGRDLQLTWITVPARGGMGRALKQTVQAGTCELFVGLPETVDGGEDLAERNLVASKPYAAVAYALVVPAASKAKVLADLRTARVGGITATPADLHLLAGGYNRTPYGSVSQMLEAVARGELGGALVWSGRLAETPLPASLRLAQVLREPTLTTRFVIAYRRGDAALGSELDAVLTAFAADGTLDALARKAGFP</sequence>
<dbReference type="Gene3D" id="3.40.190.10">
    <property type="entry name" value="Periplasmic binding protein-like II"/>
    <property type="match status" value="2"/>
</dbReference>
<dbReference type="eggNOG" id="COG0834">
    <property type="taxonomic scope" value="Bacteria"/>
</dbReference>
<evidence type="ECO:0000256" key="3">
    <source>
        <dbReference type="ARBA" id="ARBA00022729"/>
    </source>
</evidence>
<keyword evidence="3 5" id="KW-0732">Signal</keyword>
<dbReference type="Pfam" id="PF00497">
    <property type="entry name" value="SBP_bac_3"/>
    <property type="match status" value="1"/>
</dbReference>
<evidence type="ECO:0000256" key="1">
    <source>
        <dbReference type="ARBA" id="ARBA00004196"/>
    </source>
</evidence>
<evidence type="ECO:0000313" key="8">
    <source>
        <dbReference type="Proteomes" id="UP000005019"/>
    </source>
</evidence>
<evidence type="ECO:0000256" key="4">
    <source>
        <dbReference type="RuleBase" id="RU003744"/>
    </source>
</evidence>
<keyword evidence="8" id="KW-1185">Reference proteome</keyword>
<evidence type="ECO:0000259" key="6">
    <source>
        <dbReference type="SMART" id="SM00062"/>
    </source>
</evidence>
<dbReference type="InterPro" id="IPR001638">
    <property type="entry name" value="Solute-binding_3/MltF_N"/>
</dbReference>
<dbReference type="Proteomes" id="UP000005019">
    <property type="component" value="Unassembled WGS sequence"/>
</dbReference>
<dbReference type="AlphaFoldDB" id="F5RDF9"/>
<feature type="chain" id="PRO_5003327175" description="Solute-binding protein family 3/N-terminal domain-containing protein" evidence="5">
    <location>
        <begin position="29"/>
        <end position="256"/>
    </location>
</feature>
<dbReference type="InterPro" id="IPR018313">
    <property type="entry name" value="SBP_3_CS"/>
</dbReference>
<dbReference type="PANTHER" id="PTHR35936:SF17">
    <property type="entry name" value="ARGININE-BINDING EXTRACELLULAR PROTEIN ARTP"/>
    <property type="match status" value="1"/>
</dbReference>
<dbReference type="PANTHER" id="PTHR35936">
    <property type="entry name" value="MEMBRANE-BOUND LYTIC MUREIN TRANSGLYCOSYLASE F"/>
    <property type="match status" value="1"/>
</dbReference>
<proteinExistence type="inferred from homology"/>
<evidence type="ECO:0000256" key="2">
    <source>
        <dbReference type="ARBA" id="ARBA00010333"/>
    </source>
</evidence>
<dbReference type="PROSITE" id="PS01039">
    <property type="entry name" value="SBP_BACTERIAL_3"/>
    <property type="match status" value="1"/>
</dbReference>
<evidence type="ECO:0000256" key="5">
    <source>
        <dbReference type="SAM" id="SignalP"/>
    </source>
</evidence>
<name>F5RDF9_METUF</name>
<comment type="caution">
    <text evidence="7">The sequence shown here is derived from an EMBL/GenBank/DDBJ whole genome shotgun (WGS) entry which is preliminary data.</text>
</comment>
<dbReference type="EMBL" id="AFHG01000052">
    <property type="protein sequence ID" value="EGK70936.1"/>
    <property type="molecule type" value="Genomic_DNA"/>
</dbReference>
<accession>F5RDF9</accession>
<protein>
    <recommendedName>
        <fullName evidence="6">Solute-binding protein family 3/N-terminal domain-containing protein</fullName>
    </recommendedName>
</protein>
<dbReference type="STRING" id="1000565.METUNv1_02322"/>
<dbReference type="SUPFAM" id="SSF53850">
    <property type="entry name" value="Periplasmic binding protein-like II"/>
    <property type="match status" value="1"/>
</dbReference>
<dbReference type="OrthoDB" id="8563643at2"/>
<dbReference type="GO" id="GO:0030313">
    <property type="term" value="C:cell envelope"/>
    <property type="evidence" value="ECO:0007669"/>
    <property type="project" value="UniProtKB-SubCell"/>
</dbReference>
<gene>
    <name evidence="7" type="ORF">METUNv1_02322</name>
</gene>
<comment type="subcellular location">
    <subcellularLocation>
        <location evidence="1">Cell envelope</location>
    </subcellularLocation>
</comment>
<feature type="signal peptide" evidence="5">
    <location>
        <begin position="1"/>
        <end position="28"/>
    </location>
</feature>
<organism evidence="7 8">
    <name type="scientific">Methyloversatilis universalis (strain ATCC BAA-1314 / DSM 25237 / JCM 13912 / CCUG 52030 / FAM5)</name>
    <dbReference type="NCBI Taxonomy" id="1000565"/>
    <lineage>
        <taxon>Bacteria</taxon>
        <taxon>Pseudomonadati</taxon>
        <taxon>Pseudomonadota</taxon>
        <taxon>Betaproteobacteria</taxon>
        <taxon>Nitrosomonadales</taxon>
        <taxon>Sterolibacteriaceae</taxon>
        <taxon>Methyloversatilis</taxon>
    </lineage>
</organism>
<evidence type="ECO:0000313" key="7">
    <source>
        <dbReference type="EMBL" id="EGK70936.1"/>
    </source>
</evidence>
<comment type="similarity">
    <text evidence="2 4">Belongs to the bacterial solute-binding protein 3 family.</text>
</comment>
<reference evidence="7 8" key="1">
    <citation type="journal article" date="2011" name="J. Bacteriol.">
        <title>Genome sequence of Methyloversatilis universalis FAM5T, a methylotrophic representative of the order Rhodocyclales.</title>
        <authorList>
            <person name="Kittichotirat W."/>
            <person name="Good N.M."/>
            <person name="Hall R."/>
            <person name="Bringel F."/>
            <person name="Lajus A."/>
            <person name="Medigue C."/>
            <person name="Smalley N.E."/>
            <person name="Beck D."/>
            <person name="Bumgarner R."/>
            <person name="Vuilleumier S."/>
            <person name="Kalyuzhnaya M.G."/>
        </authorList>
    </citation>
    <scope>NUCLEOTIDE SEQUENCE [LARGE SCALE GENOMIC DNA]</scope>
    <source>
        <strain evidence="8">ATCC BAA-1314 / JCM 13912 / FAM5</strain>
    </source>
</reference>
<dbReference type="SMART" id="SM00062">
    <property type="entry name" value="PBPb"/>
    <property type="match status" value="1"/>
</dbReference>